<dbReference type="Proteomes" id="UP001208689">
    <property type="component" value="Chromosome"/>
</dbReference>
<dbReference type="EMBL" id="CP104013">
    <property type="protein sequence ID" value="UYP44571.1"/>
    <property type="molecule type" value="Genomic_DNA"/>
</dbReference>
<gene>
    <name evidence="1" type="ORF">NEF87_000856</name>
</gene>
<accession>A0ABY6HMD1</accession>
<evidence type="ECO:0000313" key="1">
    <source>
        <dbReference type="EMBL" id="UYP44571.1"/>
    </source>
</evidence>
<organism evidence="1 2">
    <name type="scientific">Candidatus Lokiarchaeum ossiferum</name>
    <dbReference type="NCBI Taxonomy" id="2951803"/>
    <lineage>
        <taxon>Archaea</taxon>
        <taxon>Promethearchaeati</taxon>
        <taxon>Promethearchaeota</taxon>
        <taxon>Promethearchaeia</taxon>
        <taxon>Promethearchaeales</taxon>
        <taxon>Promethearchaeaceae</taxon>
        <taxon>Candidatus Lokiarchaeum</taxon>
    </lineage>
</organism>
<sequence length="422" mass="49641">MVVGIIVYQFKINQDDEGEIEPKFEEIVSELSNFHQDDNLEDLLSNNDKFRLFYNHTTGIMTKKGRQIKNYIVGRLKEAPYKCLSYYHQETDESQYLIINLFERESEVELFEPIFYHMTERMMPVFETLITANLNDFRVVEGIENKLLNEMKFAIFQIERLSNLSKEQKAALIYSSFERMECLRILREGPISRVIFNQKMLEIKRNINTDLLLKPFTELNLIRRDWARGEFNKKTGKLRGEGEFLFLVKDIALVRSPPIQLVEDMKHNSYVGTQYLQELYKFYQNYNPTEKINEESELLADFLLDPDIYDFLALLQTRAIPVKKIPHILSEFSEMDKVLAKLKEAKIIKILTDKANREWICLLAQITPITIFPEEILNKISDRTIMKMGSIDEFSLYSPITKEVANIALDLLVSTYNEVIEF</sequence>
<name>A0ABY6HMD1_9ARCH</name>
<proteinExistence type="predicted"/>
<keyword evidence="2" id="KW-1185">Reference proteome</keyword>
<reference evidence="1" key="1">
    <citation type="submission" date="2022-09" db="EMBL/GenBank/DDBJ databases">
        <title>Actin cytoskeleton and complex cell architecture in an #Asgard archaeon.</title>
        <authorList>
            <person name="Ponce Toledo R.I."/>
            <person name="Schleper C."/>
            <person name="Rodrigues Oliveira T."/>
            <person name="Wollweber F."/>
            <person name="Xu J."/>
            <person name="Rittmann S."/>
            <person name="Klingl A."/>
            <person name="Pilhofer M."/>
        </authorList>
    </citation>
    <scope>NUCLEOTIDE SEQUENCE</scope>
    <source>
        <strain evidence="1">B-35</strain>
    </source>
</reference>
<protein>
    <submittedName>
        <fullName evidence="1">Uncharacterized protein</fullName>
    </submittedName>
</protein>
<evidence type="ECO:0000313" key="2">
    <source>
        <dbReference type="Proteomes" id="UP001208689"/>
    </source>
</evidence>